<sequence length="42" mass="5063">MLLPPAAHYRLKIAIDSFYKSDEKYPVHLEVDRYETVYFELT</sequence>
<protein>
    <submittedName>
        <fullName evidence="1">Uncharacterized protein</fullName>
    </submittedName>
</protein>
<dbReference type="EMBL" id="CP118712">
    <property type="protein sequence ID" value="WGK87140.1"/>
    <property type="molecule type" value="Genomic_DNA"/>
</dbReference>
<dbReference type="Proteomes" id="UP001241226">
    <property type="component" value="Chromosome 2"/>
</dbReference>
<dbReference type="EMBL" id="CP118710">
    <property type="protein sequence ID" value="WGK83244.1"/>
    <property type="molecule type" value="Genomic_DNA"/>
</dbReference>
<evidence type="ECO:0000313" key="2">
    <source>
        <dbReference type="EMBL" id="WGK87140.1"/>
    </source>
</evidence>
<accession>A0AAX3U8F9</accession>
<evidence type="ECO:0000313" key="3">
    <source>
        <dbReference type="Proteomes" id="UP001239257"/>
    </source>
</evidence>
<reference evidence="1 4" key="1">
    <citation type="submission" date="2022-02" db="EMBL/GenBank/DDBJ databases">
        <title>Emergence and expansion in Europe of a Vibrio aestuarianus clonal complex pathogenic for oysters.</title>
        <authorList>
            <person name="Mesnil A."/>
            <person name="Travers M.-A."/>
        </authorList>
    </citation>
    <scope>NUCLEOTIDE SEQUENCE</scope>
    <source>
        <strain evidence="2 4">U17</strain>
        <strain evidence="1">U29</strain>
    </source>
</reference>
<dbReference type="Proteomes" id="UP001239257">
    <property type="component" value="Chromosome 2"/>
</dbReference>
<gene>
    <name evidence="1" type="ORF">PYE51_17970</name>
    <name evidence="2" type="ORF">PYE67_13485</name>
</gene>
<proteinExistence type="predicted"/>
<dbReference type="AlphaFoldDB" id="A0AAX3U8F9"/>
<name>A0AAX3U8F9_9VIBR</name>
<dbReference type="RefSeq" id="WP_261927941.1">
    <property type="nucleotide sequence ID" value="NZ_CALYLG010000378.1"/>
</dbReference>
<organism evidence="1 3">
    <name type="scientific">Vibrio aestuarianus</name>
    <dbReference type="NCBI Taxonomy" id="28171"/>
    <lineage>
        <taxon>Bacteria</taxon>
        <taxon>Pseudomonadati</taxon>
        <taxon>Pseudomonadota</taxon>
        <taxon>Gammaproteobacteria</taxon>
        <taxon>Vibrionales</taxon>
        <taxon>Vibrionaceae</taxon>
        <taxon>Vibrio</taxon>
    </lineage>
</organism>
<evidence type="ECO:0000313" key="4">
    <source>
        <dbReference type="Proteomes" id="UP001241226"/>
    </source>
</evidence>
<evidence type="ECO:0000313" key="1">
    <source>
        <dbReference type="EMBL" id="WGK83244.1"/>
    </source>
</evidence>